<dbReference type="InterPro" id="IPR027470">
    <property type="entry name" value="Cation_efflux_CTD"/>
</dbReference>
<keyword evidence="7 9" id="KW-0472">Membrane</keyword>
<evidence type="ECO:0000313" key="14">
    <source>
        <dbReference type="Proteomes" id="UP000075424"/>
    </source>
</evidence>
<feature type="transmembrane region" description="Helical" evidence="9">
    <location>
        <begin position="91"/>
        <end position="114"/>
    </location>
</feature>
<proteinExistence type="inferred from homology"/>
<dbReference type="PANTHER" id="PTHR11562:SF17">
    <property type="entry name" value="RE54080P-RELATED"/>
    <property type="match status" value="1"/>
</dbReference>
<dbReference type="RefSeq" id="WP_033017394.1">
    <property type="nucleotide sequence ID" value="NZ_CBCSGJ010000042.1"/>
</dbReference>
<evidence type="ECO:0000256" key="5">
    <source>
        <dbReference type="ARBA" id="ARBA00022989"/>
    </source>
</evidence>
<feature type="compositionally biased region" description="Basic residues" evidence="8">
    <location>
        <begin position="1"/>
        <end position="18"/>
    </location>
</feature>
<dbReference type="OrthoDB" id="9809646at2"/>
<dbReference type="InterPro" id="IPR050681">
    <property type="entry name" value="CDF/SLC30A"/>
</dbReference>
<dbReference type="AlphaFoldDB" id="A0A0K9HCT2"/>
<evidence type="ECO:0000313" key="13">
    <source>
        <dbReference type="EMBL" id="RLQ14554.1"/>
    </source>
</evidence>
<dbReference type="Pfam" id="PF01545">
    <property type="entry name" value="Cation_efflux"/>
    <property type="match status" value="1"/>
</dbReference>
<evidence type="ECO:0000256" key="8">
    <source>
        <dbReference type="SAM" id="MobiDB-lite"/>
    </source>
</evidence>
<feature type="transmembrane region" description="Helical" evidence="9">
    <location>
        <begin position="195"/>
        <end position="213"/>
    </location>
</feature>
<dbReference type="GO" id="GO:0005385">
    <property type="term" value="F:zinc ion transmembrane transporter activity"/>
    <property type="evidence" value="ECO:0007669"/>
    <property type="project" value="TreeGrafter"/>
</dbReference>
<feature type="region of interest" description="Disordered" evidence="8">
    <location>
        <begin position="1"/>
        <end position="22"/>
    </location>
</feature>
<keyword evidence="4 9" id="KW-0812">Transmembrane</keyword>
<dbReference type="Proteomes" id="UP000266922">
    <property type="component" value="Unassembled WGS sequence"/>
</dbReference>
<dbReference type="GeneID" id="89612253"/>
<gene>
    <name evidence="12" type="ORF">B4109_1225</name>
    <name evidence="13" type="ORF">D9548_04895</name>
</gene>
<dbReference type="EMBL" id="LQYV01000032">
    <property type="protein sequence ID" value="KYD28093.1"/>
    <property type="molecule type" value="Genomic_DNA"/>
</dbReference>
<dbReference type="Proteomes" id="UP000075424">
    <property type="component" value="Unassembled WGS sequence"/>
</dbReference>
<feature type="transmembrane region" description="Helical" evidence="9">
    <location>
        <begin position="126"/>
        <end position="149"/>
    </location>
</feature>
<feature type="domain" description="Cation efflux protein transmembrane" evidence="10">
    <location>
        <begin position="29"/>
        <end position="221"/>
    </location>
</feature>
<organism evidence="12 14">
    <name type="scientific">Geobacillus stearothermophilus</name>
    <name type="common">Bacillus stearothermophilus</name>
    <dbReference type="NCBI Taxonomy" id="1422"/>
    <lineage>
        <taxon>Bacteria</taxon>
        <taxon>Bacillati</taxon>
        <taxon>Bacillota</taxon>
        <taxon>Bacilli</taxon>
        <taxon>Bacillales</taxon>
        <taxon>Anoxybacillaceae</taxon>
        <taxon>Geobacillus</taxon>
    </lineage>
</organism>
<keyword evidence="5 9" id="KW-1133">Transmembrane helix</keyword>
<feature type="domain" description="Cation efflux protein cytoplasmic" evidence="11">
    <location>
        <begin position="227"/>
        <end position="298"/>
    </location>
</feature>
<evidence type="ECO:0000313" key="15">
    <source>
        <dbReference type="Proteomes" id="UP000266922"/>
    </source>
</evidence>
<feature type="transmembrane region" description="Helical" evidence="9">
    <location>
        <begin position="169"/>
        <end position="189"/>
    </location>
</feature>
<feature type="transmembrane region" description="Helical" evidence="9">
    <location>
        <begin position="60"/>
        <end position="79"/>
    </location>
</feature>
<dbReference type="GO" id="GO:0005886">
    <property type="term" value="C:plasma membrane"/>
    <property type="evidence" value="ECO:0007669"/>
    <property type="project" value="TreeGrafter"/>
</dbReference>
<name>A0A0K9HCT2_GEOSE</name>
<dbReference type="InterPro" id="IPR058533">
    <property type="entry name" value="Cation_efflux_TM"/>
</dbReference>
<comment type="caution">
    <text evidence="12">The sequence shown here is derived from an EMBL/GenBank/DDBJ whole genome shotgun (WGS) entry which is preliminary data.</text>
</comment>
<dbReference type="InterPro" id="IPR002524">
    <property type="entry name" value="Cation_efflux"/>
</dbReference>
<evidence type="ECO:0000256" key="7">
    <source>
        <dbReference type="ARBA" id="ARBA00023136"/>
    </source>
</evidence>
<evidence type="ECO:0000256" key="1">
    <source>
        <dbReference type="ARBA" id="ARBA00004141"/>
    </source>
</evidence>
<reference evidence="13 15" key="2">
    <citation type="submission" date="2018-10" db="EMBL/GenBank/DDBJ databases">
        <title>Geobacillus stearothermophilus in processing lines of powdered infant formula.</title>
        <authorList>
            <person name="Rhee M.S."/>
            <person name="Choi I.-G."/>
            <person name="Cho T.J."/>
            <person name="Park B."/>
        </authorList>
    </citation>
    <scope>NUCLEOTIDE SEQUENCE [LARGE SCALE GENOMIC DNA]</scope>
    <source>
        <strain evidence="13 15">FHS-PPGT130</strain>
    </source>
</reference>
<keyword evidence="6" id="KW-0406">Ion transport</keyword>
<keyword evidence="3" id="KW-0813">Transport</keyword>
<dbReference type="SUPFAM" id="SSF160240">
    <property type="entry name" value="Cation efflux protein cytoplasmic domain-like"/>
    <property type="match status" value="1"/>
</dbReference>
<sequence>MHHHEHGHCGHHHGHHHGLGREGSQKGLAAALVITVGIMVLEFVGGLVTNSLALLSDSGHMLSDAISLLLSLAAVWLAARPASPKRTYGFYRFEILAALVNGVALVGIAAWIIWEAVARFVNPPAVASGPMMAIAVIGLLANLASAWVLMRKGDVKENVNVRSAYLHVLGDALGSVGAMAAGLVIWLFDWYAADPLISIAVAVLILKGAFAVVKQTVHILMEGTPAAIDHAEVKAALSGIDGVIDVHDLHIWTITSGLDSLSCHLLIEEGCDGQAVLQRAIDLIETRFHIRHATIQIEMPHIRHGEMEV</sequence>
<dbReference type="PANTHER" id="PTHR11562">
    <property type="entry name" value="CATION EFFLUX PROTEIN/ ZINC TRANSPORTER"/>
    <property type="match status" value="1"/>
</dbReference>
<dbReference type="InterPro" id="IPR027469">
    <property type="entry name" value="Cation_efflux_TMD_sf"/>
</dbReference>
<dbReference type="InterPro" id="IPR036837">
    <property type="entry name" value="Cation_efflux_CTD_sf"/>
</dbReference>
<protein>
    <submittedName>
        <fullName evidence="13">Cation transporter</fullName>
    </submittedName>
</protein>
<evidence type="ECO:0000256" key="6">
    <source>
        <dbReference type="ARBA" id="ARBA00023065"/>
    </source>
</evidence>
<comment type="similarity">
    <text evidence="2">Belongs to the cation diffusion facilitator (CDF) transporter (TC 2.A.4) family. SLC30A subfamily.</text>
</comment>
<feature type="transmembrane region" description="Helical" evidence="9">
    <location>
        <begin position="28"/>
        <end position="48"/>
    </location>
</feature>
<evidence type="ECO:0000313" key="12">
    <source>
        <dbReference type="EMBL" id="KYD28093.1"/>
    </source>
</evidence>
<evidence type="ECO:0000256" key="4">
    <source>
        <dbReference type="ARBA" id="ARBA00022692"/>
    </source>
</evidence>
<dbReference type="PATRIC" id="fig|1422.15.peg.2116"/>
<evidence type="ECO:0000259" key="11">
    <source>
        <dbReference type="Pfam" id="PF16916"/>
    </source>
</evidence>
<evidence type="ECO:0000256" key="3">
    <source>
        <dbReference type="ARBA" id="ARBA00022448"/>
    </source>
</evidence>
<dbReference type="EMBL" id="RCTJ01000010">
    <property type="protein sequence ID" value="RLQ14554.1"/>
    <property type="molecule type" value="Genomic_DNA"/>
</dbReference>
<reference evidence="12 14" key="1">
    <citation type="submission" date="2016-01" db="EMBL/GenBank/DDBJ databases">
        <title>Draft Genome Sequences of Seven Thermophilic Sporeformers Isolated from Foods.</title>
        <authorList>
            <person name="Berendsen E.M."/>
            <person name="Wells-Bennik M.H."/>
            <person name="Krawcyk A.O."/>
            <person name="De Jong A."/>
            <person name="Holsappel S."/>
            <person name="Eijlander R.T."/>
            <person name="Kuipers O.P."/>
        </authorList>
    </citation>
    <scope>NUCLEOTIDE SEQUENCE [LARGE SCALE GENOMIC DNA]</scope>
    <source>
        <strain evidence="12 14">B4109</strain>
    </source>
</reference>
<dbReference type="Pfam" id="PF16916">
    <property type="entry name" value="ZT_dimer"/>
    <property type="match status" value="1"/>
</dbReference>
<dbReference type="Gene3D" id="1.20.1510.10">
    <property type="entry name" value="Cation efflux protein transmembrane domain"/>
    <property type="match status" value="1"/>
</dbReference>
<evidence type="ECO:0000256" key="2">
    <source>
        <dbReference type="ARBA" id="ARBA00008873"/>
    </source>
</evidence>
<accession>A0A0K9HCT2</accession>
<dbReference type="NCBIfam" id="TIGR01297">
    <property type="entry name" value="CDF"/>
    <property type="match status" value="1"/>
</dbReference>
<dbReference type="SUPFAM" id="SSF161111">
    <property type="entry name" value="Cation efflux protein transmembrane domain-like"/>
    <property type="match status" value="1"/>
</dbReference>
<comment type="subcellular location">
    <subcellularLocation>
        <location evidence="1">Membrane</location>
        <topology evidence="1">Multi-pass membrane protein</topology>
    </subcellularLocation>
</comment>
<evidence type="ECO:0000256" key="9">
    <source>
        <dbReference type="SAM" id="Phobius"/>
    </source>
</evidence>
<evidence type="ECO:0000259" key="10">
    <source>
        <dbReference type="Pfam" id="PF01545"/>
    </source>
</evidence>